<keyword evidence="4" id="KW-1185">Reference proteome</keyword>
<name>A0A5E4BKN5_MARMO</name>
<dbReference type="Proteomes" id="UP000335636">
    <property type="component" value="Unassembled WGS sequence"/>
</dbReference>
<evidence type="ECO:0000313" key="2">
    <source>
        <dbReference type="EMBL" id="KAF7484813.1"/>
    </source>
</evidence>
<evidence type="ECO:0000256" key="1">
    <source>
        <dbReference type="SAM" id="MobiDB-lite"/>
    </source>
</evidence>
<gene>
    <name evidence="2" type="ORF">GHT09_003641</name>
    <name evidence="3" type="ORF">MONAX_5E011794</name>
</gene>
<sequence length="167" mass="16647">MARVPAGGGFQVRRAAHPAGRDFHWAAAGAHTMGRAALIAARRPSPSAAGGGASAIPGRPPPPPPPLPPCDPAASRRGAAGGKAWWGGRGGDTRGRAGKTKGGCGRPKARKRGAGGGPGGRSLPLGAYCSPGAHPHALNKKLTHPAAAYRPIDGQTNSAAILHREGL</sequence>
<evidence type="ECO:0000313" key="4">
    <source>
        <dbReference type="Proteomes" id="UP000335636"/>
    </source>
</evidence>
<reference evidence="3 4" key="1">
    <citation type="submission" date="2019-04" db="EMBL/GenBank/DDBJ databases">
        <authorList>
            <person name="Alioto T."/>
            <person name="Alioto T."/>
        </authorList>
    </citation>
    <scope>NUCLEOTIDE SEQUENCE [LARGE SCALE GENOMIC DNA]</scope>
</reference>
<dbReference type="EMBL" id="WJEC01000197">
    <property type="protein sequence ID" value="KAF7484813.1"/>
    <property type="molecule type" value="Genomic_DNA"/>
</dbReference>
<evidence type="ECO:0000313" key="3">
    <source>
        <dbReference type="EMBL" id="VTJ69955.1"/>
    </source>
</evidence>
<proteinExistence type="predicted"/>
<feature type="compositionally biased region" description="Gly residues" evidence="1">
    <location>
        <begin position="79"/>
        <end position="90"/>
    </location>
</feature>
<feature type="compositionally biased region" description="Pro residues" evidence="1">
    <location>
        <begin position="58"/>
        <end position="71"/>
    </location>
</feature>
<reference evidence="2" key="2">
    <citation type="submission" date="2020-08" db="EMBL/GenBank/DDBJ databases">
        <authorList>
            <person name="Shumante A."/>
            <person name="Zimin A.V."/>
            <person name="Puiu D."/>
            <person name="Salzberg S.L."/>
        </authorList>
    </citation>
    <scope>NUCLEOTIDE SEQUENCE</scope>
    <source>
        <strain evidence="2">WC2-LM</strain>
        <tissue evidence="2">Liver</tissue>
    </source>
</reference>
<dbReference type="Proteomes" id="UP000662637">
    <property type="component" value="Unassembled WGS sequence"/>
</dbReference>
<dbReference type="AlphaFoldDB" id="A0A5E4BKN5"/>
<accession>A0A5E4BKN5</accession>
<organism evidence="3 4">
    <name type="scientific">Marmota monax</name>
    <name type="common">Woodchuck</name>
    <dbReference type="NCBI Taxonomy" id="9995"/>
    <lineage>
        <taxon>Eukaryota</taxon>
        <taxon>Metazoa</taxon>
        <taxon>Chordata</taxon>
        <taxon>Craniata</taxon>
        <taxon>Vertebrata</taxon>
        <taxon>Euteleostomi</taxon>
        <taxon>Mammalia</taxon>
        <taxon>Eutheria</taxon>
        <taxon>Euarchontoglires</taxon>
        <taxon>Glires</taxon>
        <taxon>Rodentia</taxon>
        <taxon>Sciuromorpha</taxon>
        <taxon>Sciuridae</taxon>
        <taxon>Xerinae</taxon>
        <taxon>Marmotini</taxon>
        <taxon>Marmota</taxon>
    </lineage>
</organism>
<feature type="region of interest" description="Disordered" evidence="1">
    <location>
        <begin position="41"/>
        <end position="135"/>
    </location>
</feature>
<protein>
    <submittedName>
        <fullName evidence="3">Uncharacterized protein</fullName>
    </submittedName>
</protein>
<dbReference type="EMBL" id="CABDUW010000486">
    <property type="protein sequence ID" value="VTJ69955.1"/>
    <property type="molecule type" value="Genomic_DNA"/>
</dbReference>